<evidence type="ECO:0000313" key="2">
    <source>
        <dbReference type="EMBL" id="CAI5439664.1"/>
    </source>
</evidence>
<dbReference type="AlphaFoldDB" id="A0A9P1I7E2"/>
<reference evidence="2" key="1">
    <citation type="submission" date="2022-11" db="EMBL/GenBank/DDBJ databases">
        <authorList>
            <person name="Kikuchi T."/>
        </authorList>
    </citation>
    <scope>NUCLEOTIDE SEQUENCE</scope>
    <source>
        <strain evidence="2">PS1010</strain>
    </source>
</reference>
<dbReference type="Proteomes" id="UP001152747">
    <property type="component" value="Unassembled WGS sequence"/>
</dbReference>
<accession>A0A9P1I7E2</accession>
<dbReference type="EMBL" id="CANHGI010000001">
    <property type="protein sequence ID" value="CAI5439664.1"/>
    <property type="molecule type" value="Genomic_DNA"/>
</dbReference>
<feature type="region of interest" description="Disordered" evidence="1">
    <location>
        <begin position="13"/>
        <end position="41"/>
    </location>
</feature>
<gene>
    <name evidence="2" type="ORF">CAMP_LOCUS2301</name>
</gene>
<feature type="compositionally biased region" description="Low complexity" evidence="1">
    <location>
        <begin position="18"/>
        <end position="31"/>
    </location>
</feature>
<sequence length="67" mass="7354">MKHKFHLCYNPSIDVQVPSTSTPTPSSKSKSNPYPEQNPIHIGNPYPNIGIIGVANLSITPIYAQHI</sequence>
<evidence type="ECO:0000256" key="1">
    <source>
        <dbReference type="SAM" id="MobiDB-lite"/>
    </source>
</evidence>
<evidence type="ECO:0000313" key="3">
    <source>
        <dbReference type="Proteomes" id="UP001152747"/>
    </source>
</evidence>
<comment type="caution">
    <text evidence="2">The sequence shown here is derived from an EMBL/GenBank/DDBJ whole genome shotgun (WGS) entry which is preliminary data.</text>
</comment>
<protein>
    <submittedName>
        <fullName evidence="2">Uncharacterized protein</fullName>
    </submittedName>
</protein>
<organism evidence="2 3">
    <name type="scientific">Caenorhabditis angaria</name>
    <dbReference type="NCBI Taxonomy" id="860376"/>
    <lineage>
        <taxon>Eukaryota</taxon>
        <taxon>Metazoa</taxon>
        <taxon>Ecdysozoa</taxon>
        <taxon>Nematoda</taxon>
        <taxon>Chromadorea</taxon>
        <taxon>Rhabditida</taxon>
        <taxon>Rhabditina</taxon>
        <taxon>Rhabditomorpha</taxon>
        <taxon>Rhabditoidea</taxon>
        <taxon>Rhabditidae</taxon>
        <taxon>Peloderinae</taxon>
        <taxon>Caenorhabditis</taxon>
    </lineage>
</organism>
<name>A0A9P1I7E2_9PELO</name>
<keyword evidence="3" id="KW-1185">Reference proteome</keyword>
<proteinExistence type="predicted"/>